<gene>
    <name evidence="1" type="ORF">JG688_00008694</name>
</gene>
<comment type="caution">
    <text evidence="1">The sequence shown here is derived from an EMBL/GenBank/DDBJ whole genome shotgun (WGS) entry which is preliminary data.</text>
</comment>
<sequence length="83" mass="9497">MVCWNAMKQILKELNGERQEKISMLLNYLTLFKKIYLWASLAWEATGGTFSRVFVASSQSTSALTFLRPRIALDGTNMKSVYK</sequence>
<dbReference type="EMBL" id="JAENGY010000471">
    <property type="protein sequence ID" value="KAG6962224.1"/>
    <property type="molecule type" value="Genomic_DNA"/>
</dbReference>
<dbReference type="Proteomes" id="UP000709295">
    <property type="component" value="Unassembled WGS sequence"/>
</dbReference>
<keyword evidence="2" id="KW-1185">Reference proteome</keyword>
<protein>
    <submittedName>
        <fullName evidence="1">Uncharacterized protein</fullName>
    </submittedName>
</protein>
<organism evidence="1 2">
    <name type="scientific">Phytophthora aleatoria</name>
    <dbReference type="NCBI Taxonomy" id="2496075"/>
    <lineage>
        <taxon>Eukaryota</taxon>
        <taxon>Sar</taxon>
        <taxon>Stramenopiles</taxon>
        <taxon>Oomycota</taxon>
        <taxon>Peronosporomycetes</taxon>
        <taxon>Peronosporales</taxon>
        <taxon>Peronosporaceae</taxon>
        <taxon>Phytophthora</taxon>
    </lineage>
</organism>
<evidence type="ECO:0000313" key="1">
    <source>
        <dbReference type="EMBL" id="KAG6962224.1"/>
    </source>
</evidence>
<name>A0A8J5M772_9STRA</name>
<reference evidence="1" key="1">
    <citation type="submission" date="2021-01" db="EMBL/GenBank/DDBJ databases">
        <title>Phytophthora aleatoria, a newly-described species from Pinus radiata is distinct from Phytophthora cactorum isolates based on comparative genomics.</title>
        <authorList>
            <person name="Mcdougal R."/>
            <person name="Panda P."/>
            <person name="Williams N."/>
            <person name="Studholme D.J."/>
        </authorList>
    </citation>
    <scope>NUCLEOTIDE SEQUENCE</scope>
    <source>
        <strain evidence="1">NZFS 4037</strain>
    </source>
</reference>
<evidence type="ECO:0000313" key="2">
    <source>
        <dbReference type="Proteomes" id="UP000709295"/>
    </source>
</evidence>
<proteinExistence type="predicted"/>
<dbReference type="AlphaFoldDB" id="A0A8J5M772"/>
<accession>A0A8J5M772</accession>